<organism evidence="4 5">
    <name type="scientific">Nitrospirillum amazonense</name>
    <dbReference type="NCBI Taxonomy" id="28077"/>
    <lineage>
        <taxon>Bacteria</taxon>
        <taxon>Pseudomonadati</taxon>
        <taxon>Pseudomonadota</taxon>
        <taxon>Alphaproteobacteria</taxon>
        <taxon>Rhodospirillales</taxon>
        <taxon>Azospirillaceae</taxon>
        <taxon>Nitrospirillum</taxon>
    </lineage>
</organism>
<dbReference type="PANTHER" id="PTHR43004:SF3">
    <property type="entry name" value="P-HYDROXYBENZOATE HYDROXYLASE"/>
    <property type="match status" value="1"/>
</dbReference>
<name>A0A560I1Z3_9PROT</name>
<accession>A0A560I1Z3</accession>
<evidence type="ECO:0000256" key="1">
    <source>
        <dbReference type="ARBA" id="ARBA00022630"/>
    </source>
</evidence>
<dbReference type="Gene3D" id="3.30.9.10">
    <property type="entry name" value="D-Amino Acid Oxidase, subunit A, domain 2"/>
    <property type="match status" value="1"/>
</dbReference>
<dbReference type="NCBIfam" id="NF006091">
    <property type="entry name" value="PRK08243.1"/>
    <property type="match status" value="1"/>
</dbReference>
<sequence length="391" mass="43161">MATNNETAVVIVGGGVAGLTLATFLNTANVPCIVLERTARHRIEVRARAGVVEARGVQMFERWGLADRLLGGPVAETIDYRINGVGRVFTAVADDGIASRFCTQQMLVNNLLKELIDVRGGDVRFEVADVAIRNKEGSRPHVSFTDAGGRHDIACDFIVGCDGSRGVSRSSIPDGVLTKYTHEYGYAWVAALVEAPVTGHPIMGVSDDGFVAQLPRGPQRSRYYLQCPVSDTPEDWPDERIWNEIRLRLRDDSIQNVIVHDRDITVLRSVVYAPMQHRNLFLAGDAAHLVPPTGAKGMNLALYDVDVLAQAFIKFVQNNDRTDLDAYSATVLPRLWKYQEFSAWMTDTMHDAGDPTLQGNVRQMMARARLDALFENPVAARLHGEYQRGTA</sequence>
<proteinExistence type="predicted"/>
<dbReference type="InterPro" id="IPR050641">
    <property type="entry name" value="RIFMO-like"/>
</dbReference>
<feature type="domain" description="FAD-binding" evidence="3">
    <location>
        <begin position="6"/>
        <end position="341"/>
    </location>
</feature>
<dbReference type="OrthoDB" id="9791689at2"/>
<evidence type="ECO:0000256" key="2">
    <source>
        <dbReference type="ARBA" id="ARBA00022827"/>
    </source>
</evidence>
<keyword evidence="2" id="KW-0274">FAD</keyword>
<dbReference type="GO" id="GO:0071949">
    <property type="term" value="F:FAD binding"/>
    <property type="evidence" value="ECO:0007669"/>
    <property type="project" value="InterPro"/>
</dbReference>
<dbReference type="EMBL" id="VITT01000016">
    <property type="protein sequence ID" value="TWB52918.1"/>
    <property type="molecule type" value="Genomic_DNA"/>
</dbReference>
<keyword evidence="1" id="KW-0285">Flavoprotein</keyword>
<dbReference type="Proteomes" id="UP000318050">
    <property type="component" value="Unassembled WGS sequence"/>
</dbReference>
<reference evidence="4 5" key="1">
    <citation type="submission" date="2019-06" db="EMBL/GenBank/DDBJ databases">
        <title>Genomic Encyclopedia of Type Strains, Phase IV (KMG-V): Genome sequencing to study the core and pangenomes of soil and plant-associated prokaryotes.</title>
        <authorList>
            <person name="Whitman W."/>
        </authorList>
    </citation>
    <scope>NUCLEOTIDE SEQUENCE [LARGE SCALE GENOMIC DNA]</scope>
    <source>
        <strain evidence="4 5">BR 11140</strain>
    </source>
</reference>
<evidence type="ECO:0000259" key="3">
    <source>
        <dbReference type="Pfam" id="PF01494"/>
    </source>
</evidence>
<gene>
    <name evidence="4" type="ORF">FBZ92_11649</name>
</gene>
<comment type="caution">
    <text evidence="4">The sequence shown here is derived from an EMBL/GenBank/DDBJ whole genome shotgun (WGS) entry which is preliminary data.</text>
</comment>
<dbReference type="Gene3D" id="3.50.50.60">
    <property type="entry name" value="FAD/NAD(P)-binding domain"/>
    <property type="match status" value="1"/>
</dbReference>
<evidence type="ECO:0000313" key="4">
    <source>
        <dbReference type="EMBL" id="TWB52918.1"/>
    </source>
</evidence>
<dbReference type="SUPFAM" id="SSF51905">
    <property type="entry name" value="FAD/NAD(P)-binding domain"/>
    <property type="match status" value="1"/>
</dbReference>
<dbReference type="Pfam" id="PF01494">
    <property type="entry name" value="FAD_binding_3"/>
    <property type="match status" value="1"/>
</dbReference>
<evidence type="ECO:0000313" key="5">
    <source>
        <dbReference type="Proteomes" id="UP000318050"/>
    </source>
</evidence>
<dbReference type="PANTHER" id="PTHR43004">
    <property type="entry name" value="TRK SYSTEM POTASSIUM UPTAKE PROTEIN"/>
    <property type="match status" value="1"/>
</dbReference>
<dbReference type="InterPro" id="IPR002938">
    <property type="entry name" value="FAD-bd"/>
</dbReference>
<dbReference type="GO" id="GO:0016709">
    <property type="term" value="F:oxidoreductase activity, acting on paired donors, with incorporation or reduction of molecular oxygen, NAD(P)H as one donor, and incorporation of one atom of oxygen"/>
    <property type="evidence" value="ECO:0007669"/>
    <property type="project" value="UniProtKB-ARBA"/>
</dbReference>
<protein>
    <submittedName>
        <fullName evidence="4">p-hydroxybenzoate 3-monooxygenase</fullName>
    </submittedName>
</protein>
<dbReference type="AlphaFoldDB" id="A0A560I1Z3"/>
<dbReference type="InterPro" id="IPR036188">
    <property type="entry name" value="FAD/NAD-bd_sf"/>
</dbReference>
<dbReference type="SUPFAM" id="SSF54373">
    <property type="entry name" value="FAD-linked reductases, C-terminal domain"/>
    <property type="match status" value="1"/>
</dbReference>
<dbReference type="PRINTS" id="PR00420">
    <property type="entry name" value="RNGMNOXGNASE"/>
</dbReference>